<gene>
    <name evidence="11" type="ORF">M569_07902</name>
</gene>
<feature type="non-terminal residue" evidence="11">
    <location>
        <position position="1"/>
    </location>
</feature>
<name>S8CJN2_9LAMI</name>
<dbReference type="PANTHER" id="PTHR31169:SF8">
    <property type="entry name" value="ZINC-FINGER DOMAIN OF MONOAMINE-OXIDASE A REPRESSOR R1 PROTEIN"/>
    <property type="match status" value="1"/>
</dbReference>
<dbReference type="OrthoDB" id="911571at2759"/>
<keyword evidence="5" id="KW-0597">Phosphoprotein</keyword>
<organism evidence="11 12">
    <name type="scientific">Genlisea aurea</name>
    <dbReference type="NCBI Taxonomy" id="192259"/>
    <lineage>
        <taxon>Eukaryota</taxon>
        <taxon>Viridiplantae</taxon>
        <taxon>Streptophyta</taxon>
        <taxon>Embryophyta</taxon>
        <taxon>Tracheophyta</taxon>
        <taxon>Spermatophyta</taxon>
        <taxon>Magnoliopsida</taxon>
        <taxon>eudicotyledons</taxon>
        <taxon>Gunneridae</taxon>
        <taxon>Pentapetalae</taxon>
        <taxon>asterids</taxon>
        <taxon>lamiids</taxon>
        <taxon>Lamiales</taxon>
        <taxon>Lentibulariaceae</taxon>
        <taxon>Genlisea</taxon>
    </lineage>
</organism>
<feature type="domain" description="Zinc-finger" evidence="10">
    <location>
        <begin position="3"/>
        <end position="78"/>
    </location>
</feature>
<reference evidence="11 12" key="1">
    <citation type="journal article" date="2013" name="BMC Genomics">
        <title>The miniature genome of a carnivorous plant Genlisea aurea contains a low number of genes and short non-coding sequences.</title>
        <authorList>
            <person name="Leushkin E.V."/>
            <person name="Sutormin R.A."/>
            <person name="Nabieva E.R."/>
            <person name="Penin A.A."/>
            <person name="Kondrashov A.S."/>
            <person name="Logacheva M.D."/>
        </authorList>
    </citation>
    <scope>NUCLEOTIDE SEQUENCE [LARGE SCALE GENOMIC DNA]</scope>
</reference>
<dbReference type="Proteomes" id="UP000015453">
    <property type="component" value="Unassembled WGS sequence"/>
</dbReference>
<evidence type="ECO:0000256" key="1">
    <source>
        <dbReference type="ARBA" id="ARBA00004123"/>
    </source>
</evidence>
<proteinExistence type="predicted"/>
<dbReference type="Pfam" id="PF10497">
    <property type="entry name" value="zf-4CXXC_R1"/>
    <property type="match status" value="1"/>
</dbReference>
<dbReference type="InterPro" id="IPR018866">
    <property type="entry name" value="Znf-4CXXC_R1"/>
</dbReference>
<evidence type="ECO:0000256" key="8">
    <source>
        <dbReference type="ARBA" id="ARBA00023163"/>
    </source>
</evidence>
<keyword evidence="4" id="KW-1017">Isopeptide bond</keyword>
<dbReference type="EMBL" id="AUSU01003428">
    <property type="protein sequence ID" value="EPS66875.1"/>
    <property type="molecule type" value="Genomic_DNA"/>
</dbReference>
<evidence type="ECO:0000256" key="3">
    <source>
        <dbReference type="ARBA" id="ARBA00022490"/>
    </source>
</evidence>
<keyword evidence="8" id="KW-0804">Transcription</keyword>
<evidence type="ECO:0000256" key="4">
    <source>
        <dbReference type="ARBA" id="ARBA00022499"/>
    </source>
</evidence>
<evidence type="ECO:0000313" key="11">
    <source>
        <dbReference type="EMBL" id="EPS66875.1"/>
    </source>
</evidence>
<evidence type="ECO:0000256" key="9">
    <source>
        <dbReference type="ARBA" id="ARBA00023242"/>
    </source>
</evidence>
<dbReference type="PANTHER" id="PTHR31169">
    <property type="entry name" value="OS05G0300700 PROTEIN"/>
    <property type="match status" value="1"/>
</dbReference>
<comment type="subcellular location">
    <subcellularLocation>
        <location evidence="2">Cytoplasm</location>
    </subcellularLocation>
    <subcellularLocation>
        <location evidence="1">Nucleus</location>
    </subcellularLocation>
</comment>
<protein>
    <recommendedName>
        <fullName evidence="10">Zinc-finger domain-containing protein</fullName>
    </recommendedName>
</protein>
<feature type="non-terminal residue" evidence="11">
    <location>
        <position position="78"/>
    </location>
</feature>
<dbReference type="AlphaFoldDB" id="S8CJN2"/>
<evidence type="ECO:0000256" key="5">
    <source>
        <dbReference type="ARBA" id="ARBA00022553"/>
    </source>
</evidence>
<comment type="caution">
    <text evidence="11">The sequence shown here is derived from an EMBL/GenBank/DDBJ whole genome shotgun (WGS) entry which is preliminary data.</text>
</comment>
<evidence type="ECO:0000256" key="2">
    <source>
        <dbReference type="ARBA" id="ARBA00004496"/>
    </source>
</evidence>
<evidence type="ECO:0000256" key="7">
    <source>
        <dbReference type="ARBA" id="ARBA00023015"/>
    </source>
</evidence>
<keyword evidence="6" id="KW-0832">Ubl conjugation</keyword>
<evidence type="ECO:0000256" key="6">
    <source>
        <dbReference type="ARBA" id="ARBA00022843"/>
    </source>
</evidence>
<dbReference type="GO" id="GO:0005634">
    <property type="term" value="C:nucleus"/>
    <property type="evidence" value="ECO:0007669"/>
    <property type="project" value="UniProtKB-SubCell"/>
</dbReference>
<keyword evidence="7" id="KW-0805">Transcription regulation</keyword>
<evidence type="ECO:0000259" key="10">
    <source>
        <dbReference type="Pfam" id="PF10497"/>
    </source>
</evidence>
<sequence>LVGKTCHQCRQKTKAPPASCKNQRINKPCPLLYCEKCLMNRYGVRADEVDALKDWHCPKCRDMCNCSICMKRRGEKPT</sequence>
<dbReference type="InterPro" id="IPR040221">
    <property type="entry name" value="CDCA7/CDA7L"/>
</dbReference>
<dbReference type="GO" id="GO:0006355">
    <property type="term" value="P:regulation of DNA-templated transcription"/>
    <property type="evidence" value="ECO:0007669"/>
    <property type="project" value="InterPro"/>
</dbReference>
<accession>S8CJN2</accession>
<evidence type="ECO:0000313" key="12">
    <source>
        <dbReference type="Proteomes" id="UP000015453"/>
    </source>
</evidence>
<keyword evidence="9" id="KW-0539">Nucleus</keyword>
<dbReference type="GO" id="GO:0005737">
    <property type="term" value="C:cytoplasm"/>
    <property type="evidence" value="ECO:0007669"/>
    <property type="project" value="UniProtKB-SubCell"/>
</dbReference>
<keyword evidence="3" id="KW-0963">Cytoplasm</keyword>
<keyword evidence="12" id="KW-1185">Reference proteome</keyword>